<dbReference type="VEuPathDB" id="ToxoDB:TGRUB_267090"/>
<dbReference type="AlphaFoldDB" id="A0A086LQH7"/>
<evidence type="ECO:0008006" key="4">
    <source>
        <dbReference type="Google" id="ProtNLM"/>
    </source>
</evidence>
<dbReference type="EMBL" id="AFYV02002372">
    <property type="protein sequence ID" value="KFG58895.1"/>
    <property type="molecule type" value="Genomic_DNA"/>
</dbReference>
<protein>
    <recommendedName>
        <fullName evidence="4">Mitochondrial outer membrane transport complex Sam37/metaxin N-terminal domain-containing protein</fullName>
    </recommendedName>
</protein>
<accession>A0A086LQH7</accession>
<sequence length="569" mass="60901">MGSEALCVEGSVLAAAAPPFLAVHFHRTHQPASSRRRPSSLSSSATLAELFRDSSSLSSLSPSLSSISSSLSSSPSLHGLPQPASFSASSPFLSLVSRLSSSFSSSSEEVFLCPEAVFLRIYCLLTNLEVTFLPSLYPSSRALGTLPAAFYNDGVLRGRSLQFLLQEERDLDALLASSLQSSSRSSSRTSAASASPASPACSQSSFSLLKADSEALTACIETKLSEVLDFTLWCYEPCYSRFTARVYRHSLPGVYAPFFLLQRRRQVAARLRGVDSVHILRSFLEILERLRSLERERGSQSPAARFLLADNPTKADVKLYAYLSVLFQIPSEYTPWHSAGASPEHKKGERTPGETPLSAASLRAAKEEARRASGCSSSPVDGEVSAGPGGCEKKGELSSSSGSNSEGKEKEEKEEKEKSANFFSRATLSTGSSRSKFFRTKQHKQDLLSRLESLLPVAQNYLRMFDLFLAETTSKLKLSSSSSSSSFSSSSSSSSASGVKKVEASAGAGVAATVSPFSLPAKKVLVCLESEEGGEKCTVPDGEEEKPWKDASTLLAGIATVGLLSLCLR</sequence>
<comment type="caution">
    <text evidence="2">The sequence shown here is derived from an EMBL/GenBank/DDBJ whole genome shotgun (WGS) entry which is preliminary data.</text>
</comment>
<name>A0A086LQH7_TOXGO</name>
<evidence type="ECO:0000256" key="1">
    <source>
        <dbReference type="SAM" id="MobiDB-lite"/>
    </source>
</evidence>
<feature type="region of interest" description="Disordered" evidence="1">
    <location>
        <begin position="338"/>
        <end position="425"/>
    </location>
</feature>
<evidence type="ECO:0000313" key="2">
    <source>
        <dbReference type="EMBL" id="KFG58895.1"/>
    </source>
</evidence>
<dbReference type="OrthoDB" id="333816at2759"/>
<gene>
    <name evidence="2" type="ORF">TGRUB_267090</name>
</gene>
<feature type="compositionally biased region" description="Basic and acidic residues" evidence="1">
    <location>
        <begin position="343"/>
        <end position="352"/>
    </location>
</feature>
<feature type="compositionally biased region" description="Basic and acidic residues" evidence="1">
    <location>
        <begin position="406"/>
        <end position="419"/>
    </location>
</feature>
<organism evidence="2 3">
    <name type="scientific">Toxoplasma gondii RUB</name>
    <dbReference type="NCBI Taxonomy" id="935652"/>
    <lineage>
        <taxon>Eukaryota</taxon>
        <taxon>Sar</taxon>
        <taxon>Alveolata</taxon>
        <taxon>Apicomplexa</taxon>
        <taxon>Conoidasida</taxon>
        <taxon>Coccidia</taxon>
        <taxon>Eucoccidiorida</taxon>
        <taxon>Eimeriorina</taxon>
        <taxon>Sarcocystidae</taxon>
        <taxon>Toxoplasma</taxon>
    </lineage>
</organism>
<evidence type="ECO:0000313" key="3">
    <source>
        <dbReference type="Proteomes" id="UP000028834"/>
    </source>
</evidence>
<proteinExistence type="predicted"/>
<reference evidence="2 3" key="1">
    <citation type="submission" date="2014-05" db="EMBL/GenBank/DDBJ databases">
        <authorList>
            <person name="Sibley D."/>
            <person name="Venepally P."/>
            <person name="Karamycheva S."/>
            <person name="Hadjithomas M."/>
            <person name="Khan A."/>
            <person name="Brunk B."/>
            <person name="Roos D."/>
            <person name="Caler E."/>
            <person name="Lorenzi H."/>
        </authorList>
    </citation>
    <scope>NUCLEOTIDE SEQUENCE [LARGE SCALE GENOMIC DNA]</scope>
    <source>
        <strain evidence="2 3">RUB</strain>
    </source>
</reference>
<dbReference type="Proteomes" id="UP000028834">
    <property type="component" value="Unassembled WGS sequence"/>
</dbReference>